<accession>A0A9X4KSE8</accession>
<sequence>MSRQLIEQGKQLAGQVREGGYGRMITGPDFEKWAAATSLFIEQNFNGTTIAAEATEAYRTRGTNSASKYETLLAILEVAVENKEKQDEAWDAFSDLNS</sequence>
<protein>
    <submittedName>
        <fullName evidence="1">Uncharacterized protein</fullName>
    </submittedName>
</protein>
<gene>
    <name evidence="1" type="ORF">OMP40_12495</name>
</gene>
<evidence type="ECO:0000313" key="2">
    <source>
        <dbReference type="Proteomes" id="UP001153404"/>
    </source>
</evidence>
<name>A0A9X4KSE8_9BACL</name>
<evidence type="ECO:0000313" key="1">
    <source>
        <dbReference type="EMBL" id="MDG0810075.1"/>
    </source>
</evidence>
<proteinExistence type="predicted"/>
<dbReference type="AlphaFoldDB" id="A0A9X4KSE8"/>
<dbReference type="EMBL" id="JAPDIA010000003">
    <property type="protein sequence ID" value="MDG0810075.1"/>
    <property type="molecule type" value="Genomic_DNA"/>
</dbReference>
<dbReference type="Proteomes" id="UP001153404">
    <property type="component" value="Unassembled WGS sequence"/>
</dbReference>
<organism evidence="1 2">
    <name type="scientific">Cohnella rhizosphaerae</name>
    <dbReference type="NCBI Taxonomy" id="1457232"/>
    <lineage>
        <taxon>Bacteria</taxon>
        <taxon>Bacillati</taxon>
        <taxon>Bacillota</taxon>
        <taxon>Bacilli</taxon>
        <taxon>Bacillales</taxon>
        <taxon>Paenibacillaceae</taxon>
        <taxon>Cohnella</taxon>
    </lineage>
</organism>
<reference evidence="1" key="1">
    <citation type="submission" date="2022-10" db="EMBL/GenBank/DDBJ databases">
        <title>Comparative genomic analysis of Cohnella hashimotonis sp. nov., isolated from the International Space Station.</title>
        <authorList>
            <person name="Simpson A."/>
            <person name="Venkateswaran K."/>
        </authorList>
    </citation>
    <scope>NUCLEOTIDE SEQUENCE</scope>
    <source>
        <strain evidence="1">DSM 28161</strain>
    </source>
</reference>
<comment type="caution">
    <text evidence="1">The sequence shown here is derived from an EMBL/GenBank/DDBJ whole genome shotgun (WGS) entry which is preliminary data.</text>
</comment>
<dbReference type="RefSeq" id="WP_277531717.1">
    <property type="nucleotide sequence ID" value="NZ_JAPDIA010000003.1"/>
</dbReference>
<keyword evidence="2" id="KW-1185">Reference proteome</keyword>